<dbReference type="AlphaFoldDB" id="A0A451DIF7"/>
<sequence length="390" mass="44731">MKQVHLIDLEQMGGVERLLLQYVNYSSDQQNIILCISNNIATEIQCHIIKKKVYFPNRLFNNLPIRCPKFLRKYWLSWKISKISADFIIVWDFIPEFSIKPKNTQLLYYDHGSSWRYTINTKIMRFFGMLDGIISVSKASKRVMELRFNLSCAHLVVLNRLTNPIGINYITKSLSQPVRLGTASRLVSLKGISVSLLTLHELIIRGHNIILEIAGKGPERTALELLTNKLKLNNHVIFSGFQKDMSIFFNRIDIYMSTPISESFGLSCMEALYYGIPVIFPIIDGQPEVICNGICGIGIYPTVSIKNHQNLSGIKINFPYHVYDPVSDVLVQPKLLSHIKCADAVEELIIPKNYHQFSHNAKLYTINNFSYDSFQKKFQKALNAVHDKKQ</sequence>
<dbReference type="RefSeq" id="WP_157989315.1">
    <property type="nucleotide sequence ID" value="NZ_LR217730.1"/>
</dbReference>
<feature type="domain" description="Glycosyl transferase family 1" evidence="1">
    <location>
        <begin position="181"/>
        <end position="302"/>
    </location>
</feature>
<proteinExistence type="predicted"/>
<dbReference type="InterPro" id="IPR001296">
    <property type="entry name" value="Glyco_trans_1"/>
</dbReference>
<gene>
    <name evidence="2" type="ORF">ERCIPSPA2889_556</name>
</gene>
<dbReference type="PANTHER" id="PTHR12526:SF627">
    <property type="entry name" value="D-RHAMNOSYLTRANSFERASE WBPZ"/>
    <property type="match status" value="1"/>
</dbReference>
<dbReference type="GO" id="GO:1901135">
    <property type="term" value="P:carbohydrate derivative metabolic process"/>
    <property type="evidence" value="ECO:0007669"/>
    <property type="project" value="UniProtKB-ARBA"/>
</dbReference>
<dbReference type="PANTHER" id="PTHR12526">
    <property type="entry name" value="GLYCOSYLTRANSFERASE"/>
    <property type="match status" value="1"/>
</dbReference>
<dbReference type="Pfam" id="PF00534">
    <property type="entry name" value="Glycos_transf_1"/>
    <property type="match status" value="1"/>
</dbReference>
<evidence type="ECO:0000259" key="1">
    <source>
        <dbReference type="Pfam" id="PF00534"/>
    </source>
</evidence>
<protein>
    <submittedName>
        <fullName evidence="2">Glycosyl transferase group 1 family protein</fullName>
    </submittedName>
</protein>
<reference evidence="2 3" key="1">
    <citation type="submission" date="2019-02" db="EMBL/GenBank/DDBJ databases">
        <authorList>
            <person name="Manzano-Marin A."/>
            <person name="Manzano-Marin A."/>
        </authorList>
    </citation>
    <scope>NUCLEOTIDE SEQUENCE [LARGE SCALE GENOMIC DNA]</scope>
    <source>
        <strain evidence="2 3">ErCipseudotsugae</strain>
    </source>
</reference>
<dbReference type="GO" id="GO:0016757">
    <property type="term" value="F:glycosyltransferase activity"/>
    <property type="evidence" value="ECO:0007669"/>
    <property type="project" value="InterPro"/>
</dbReference>
<dbReference type="Proteomes" id="UP000294343">
    <property type="component" value="Chromosome"/>
</dbReference>
<evidence type="ECO:0000313" key="3">
    <source>
        <dbReference type="Proteomes" id="UP000294343"/>
    </source>
</evidence>
<evidence type="ECO:0000313" key="2">
    <source>
        <dbReference type="EMBL" id="VFP86449.1"/>
    </source>
</evidence>
<dbReference type="EMBL" id="LR217730">
    <property type="protein sequence ID" value="VFP86449.1"/>
    <property type="molecule type" value="Genomic_DNA"/>
</dbReference>
<name>A0A451DIF7_9GAMM</name>
<dbReference type="SUPFAM" id="SSF53756">
    <property type="entry name" value="UDP-Glycosyltransferase/glycogen phosphorylase"/>
    <property type="match status" value="1"/>
</dbReference>
<accession>A0A451DIF7</accession>
<keyword evidence="2" id="KW-0808">Transferase</keyword>
<dbReference type="Gene3D" id="3.40.50.2000">
    <property type="entry name" value="Glycogen Phosphorylase B"/>
    <property type="match status" value="2"/>
</dbReference>
<dbReference type="OrthoDB" id="9795746at2"/>
<organism evidence="2 3">
    <name type="scientific">Candidatus Erwinia haradaeae</name>
    <dbReference type="NCBI Taxonomy" id="1922217"/>
    <lineage>
        <taxon>Bacteria</taxon>
        <taxon>Pseudomonadati</taxon>
        <taxon>Pseudomonadota</taxon>
        <taxon>Gammaproteobacteria</taxon>
        <taxon>Enterobacterales</taxon>
        <taxon>Erwiniaceae</taxon>
        <taxon>Erwinia</taxon>
    </lineage>
</organism>